<sequence length="632" mass="70175">MYDVLALPRLLSWSHSPTSSPLNSVPADILLEIASYFSNLSDVLHLSLVSSNVYPKLIAAIYASVELHGPTQCEATLAMLHRCPAVARHVRTLVVRPERRPRHASRRQDSVRTWETAGVISRRVAAAARSLDALQTFEWDGEDMLPDDHMWSDLRSWCPSLQHIGTTFGCFLPRPSSHLFHFSDLKGFSLTFKDGFYGQQLHIPSRESEPVYSRVWDMLIHNCPNLERLSLAGTFSEPSDAQRLRSVHWPRLRMLSVGDVIYGLSAPLHTPPTHPMVDFLERHPTIESLHLYGHPTVNPLDLAALDTGALPALSEFSGSLDHLRALLERGQPNAGNGNAMWAFQQNPSTVSPSNLPLVKTLTRVCLPEPMQLREMTPLAISRVLMELPSLTSLKITFALHSGYDSTGVLRTIVASCPQLLDLDLSCACKPSFFLESFSRSLRKLARLRTLQLTIVRQSGEEPMHVGATRIALSNPRLTRFSISYMPAHTPALPRPLPLEKGSFELVCDQHDLPISLLVSEWRASLGGSGDNLISRALIAASMILGVGGGSGWRAKSGGWSRHWISELRPSGHPDVRKDSLMYVLLDRSPAGEEMRLLVFCIFLLTLVLWGTLSRAAGRHELLQAWRASTTSK</sequence>
<proteinExistence type="predicted"/>
<feature type="transmembrane region" description="Helical" evidence="1">
    <location>
        <begin position="594"/>
        <end position="612"/>
    </location>
</feature>
<gene>
    <name evidence="2" type="ORF">WOLCODRAFT_153691</name>
</gene>
<dbReference type="InterPro" id="IPR032675">
    <property type="entry name" value="LRR_dom_sf"/>
</dbReference>
<dbReference type="Gene3D" id="3.80.10.10">
    <property type="entry name" value="Ribonuclease Inhibitor"/>
    <property type="match status" value="1"/>
</dbReference>
<keyword evidence="1" id="KW-0472">Membrane</keyword>
<dbReference type="STRING" id="742152.A0A2H3K0L2"/>
<dbReference type="EMBL" id="KB468146">
    <property type="protein sequence ID" value="PCH43638.1"/>
    <property type="molecule type" value="Genomic_DNA"/>
</dbReference>
<reference evidence="2 3" key="1">
    <citation type="journal article" date="2012" name="Science">
        <title>The Paleozoic origin of enzymatic lignin decomposition reconstructed from 31 fungal genomes.</title>
        <authorList>
            <person name="Floudas D."/>
            <person name="Binder M."/>
            <person name="Riley R."/>
            <person name="Barry K."/>
            <person name="Blanchette R.A."/>
            <person name="Henrissat B."/>
            <person name="Martinez A.T."/>
            <person name="Otillar R."/>
            <person name="Spatafora J.W."/>
            <person name="Yadav J.S."/>
            <person name="Aerts A."/>
            <person name="Benoit I."/>
            <person name="Boyd A."/>
            <person name="Carlson A."/>
            <person name="Copeland A."/>
            <person name="Coutinho P.M."/>
            <person name="de Vries R.P."/>
            <person name="Ferreira P."/>
            <person name="Findley K."/>
            <person name="Foster B."/>
            <person name="Gaskell J."/>
            <person name="Glotzer D."/>
            <person name="Gorecki P."/>
            <person name="Heitman J."/>
            <person name="Hesse C."/>
            <person name="Hori C."/>
            <person name="Igarashi K."/>
            <person name="Jurgens J.A."/>
            <person name="Kallen N."/>
            <person name="Kersten P."/>
            <person name="Kohler A."/>
            <person name="Kuees U."/>
            <person name="Kumar T.K.A."/>
            <person name="Kuo A."/>
            <person name="LaButti K."/>
            <person name="Larrondo L.F."/>
            <person name="Lindquist E."/>
            <person name="Ling A."/>
            <person name="Lombard V."/>
            <person name="Lucas S."/>
            <person name="Lundell T."/>
            <person name="Martin R."/>
            <person name="McLaughlin D.J."/>
            <person name="Morgenstern I."/>
            <person name="Morin E."/>
            <person name="Murat C."/>
            <person name="Nagy L.G."/>
            <person name="Nolan M."/>
            <person name="Ohm R.A."/>
            <person name="Patyshakuliyeva A."/>
            <person name="Rokas A."/>
            <person name="Ruiz-Duenas F.J."/>
            <person name="Sabat G."/>
            <person name="Salamov A."/>
            <person name="Samejima M."/>
            <person name="Schmutz J."/>
            <person name="Slot J.C."/>
            <person name="St John F."/>
            <person name="Stenlid J."/>
            <person name="Sun H."/>
            <person name="Sun S."/>
            <person name="Syed K."/>
            <person name="Tsang A."/>
            <person name="Wiebenga A."/>
            <person name="Young D."/>
            <person name="Pisabarro A."/>
            <person name="Eastwood D.C."/>
            <person name="Martin F."/>
            <person name="Cullen D."/>
            <person name="Grigoriev I.V."/>
            <person name="Hibbett D.S."/>
        </authorList>
    </citation>
    <scope>NUCLEOTIDE SEQUENCE [LARGE SCALE GENOMIC DNA]</scope>
    <source>
        <strain evidence="2 3">MD-104</strain>
    </source>
</reference>
<keyword evidence="1" id="KW-1133">Transmembrane helix</keyword>
<evidence type="ECO:0000256" key="1">
    <source>
        <dbReference type="SAM" id="Phobius"/>
    </source>
</evidence>
<keyword evidence="3" id="KW-1185">Reference proteome</keyword>
<evidence type="ECO:0000313" key="3">
    <source>
        <dbReference type="Proteomes" id="UP000218811"/>
    </source>
</evidence>
<dbReference type="OrthoDB" id="2870744at2759"/>
<dbReference type="Proteomes" id="UP000218811">
    <property type="component" value="Unassembled WGS sequence"/>
</dbReference>
<name>A0A2H3K0L2_WOLCO</name>
<organism evidence="2 3">
    <name type="scientific">Wolfiporia cocos (strain MD-104)</name>
    <name type="common">Brown rot fungus</name>
    <dbReference type="NCBI Taxonomy" id="742152"/>
    <lineage>
        <taxon>Eukaryota</taxon>
        <taxon>Fungi</taxon>
        <taxon>Dikarya</taxon>
        <taxon>Basidiomycota</taxon>
        <taxon>Agaricomycotina</taxon>
        <taxon>Agaricomycetes</taxon>
        <taxon>Polyporales</taxon>
        <taxon>Phaeolaceae</taxon>
        <taxon>Wolfiporia</taxon>
    </lineage>
</organism>
<dbReference type="OMA" id="LTCARKP"/>
<evidence type="ECO:0008006" key="4">
    <source>
        <dbReference type="Google" id="ProtNLM"/>
    </source>
</evidence>
<evidence type="ECO:0000313" key="2">
    <source>
        <dbReference type="EMBL" id="PCH43638.1"/>
    </source>
</evidence>
<dbReference type="SUPFAM" id="SSF52047">
    <property type="entry name" value="RNI-like"/>
    <property type="match status" value="1"/>
</dbReference>
<accession>A0A2H3K0L2</accession>
<protein>
    <recommendedName>
        <fullName evidence="4">F-box domain-containing protein</fullName>
    </recommendedName>
</protein>
<keyword evidence="1" id="KW-0812">Transmembrane</keyword>
<dbReference type="AlphaFoldDB" id="A0A2H3K0L2"/>